<evidence type="ECO:0000256" key="6">
    <source>
        <dbReference type="ARBA" id="ARBA00022989"/>
    </source>
</evidence>
<organism evidence="11 12">
    <name type="scientific">Alsobacter soli</name>
    <dbReference type="NCBI Taxonomy" id="2109933"/>
    <lineage>
        <taxon>Bacteria</taxon>
        <taxon>Pseudomonadati</taxon>
        <taxon>Pseudomonadota</taxon>
        <taxon>Alphaproteobacteria</taxon>
        <taxon>Hyphomicrobiales</taxon>
        <taxon>Alsobacteraceae</taxon>
        <taxon>Alsobacter</taxon>
    </lineage>
</organism>
<gene>
    <name evidence="11" type="ORF">SLNSH_00035</name>
</gene>
<accession>A0A2T1HZ11</accession>
<dbReference type="GO" id="GO:0015740">
    <property type="term" value="P:C4-dicarboxylate transport"/>
    <property type="evidence" value="ECO:0007669"/>
    <property type="project" value="TreeGrafter"/>
</dbReference>
<keyword evidence="5 9" id="KW-0812">Transmembrane</keyword>
<keyword evidence="7 9" id="KW-0472">Membrane</keyword>
<keyword evidence="4 9" id="KW-0997">Cell inner membrane</keyword>
<dbReference type="EMBL" id="PVZS01000001">
    <property type="protein sequence ID" value="PSC06818.1"/>
    <property type="molecule type" value="Genomic_DNA"/>
</dbReference>
<evidence type="ECO:0000256" key="1">
    <source>
        <dbReference type="ARBA" id="ARBA00004429"/>
    </source>
</evidence>
<comment type="function">
    <text evidence="9">Part of the tripartite ATP-independent periplasmic (TRAP) transport system.</text>
</comment>
<comment type="subcellular location">
    <subcellularLocation>
        <location evidence="1 9">Cell inner membrane</location>
        <topology evidence="1 9">Multi-pass membrane protein</topology>
    </subcellularLocation>
</comment>
<comment type="caution">
    <text evidence="11">The sequence shown here is derived from an EMBL/GenBank/DDBJ whole genome shotgun (WGS) entry which is preliminary data.</text>
</comment>
<evidence type="ECO:0000256" key="3">
    <source>
        <dbReference type="ARBA" id="ARBA00022475"/>
    </source>
</evidence>
<evidence type="ECO:0000256" key="4">
    <source>
        <dbReference type="ARBA" id="ARBA00022519"/>
    </source>
</evidence>
<dbReference type="RefSeq" id="WP_106334603.1">
    <property type="nucleotide sequence ID" value="NZ_PVZS01000001.1"/>
</dbReference>
<sequence length="182" mass="19910">MIRRFLDALYLGAGILAGLFLVAIFLLMMGLSVGREFGLNIPAGDDFTAWSLVAMAFLGLAHTFKRGEMIRVGLLLERLHGRKKQIAEIVSLTVAAAFIGYFAWQAWTLAFDSWRFGDMSQGVVVVPLWIPQAGYVLGLAVLFIAVLDELVVVLQGRRPTYEQEPPATPDELVERIASGGGV</sequence>
<feature type="transmembrane region" description="Helical" evidence="9">
    <location>
        <begin position="124"/>
        <end position="147"/>
    </location>
</feature>
<dbReference type="InterPro" id="IPR007387">
    <property type="entry name" value="TRAP_DctQ"/>
</dbReference>
<evidence type="ECO:0000259" key="10">
    <source>
        <dbReference type="Pfam" id="PF04290"/>
    </source>
</evidence>
<dbReference type="PANTHER" id="PTHR35011:SF10">
    <property type="entry name" value="TRAP TRANSPORTER SMALL PERMEASE PROTEIN"/>
    <property type="match status" value="1"/>
</dbReference>
<protein>
    <recommendedName>
        <fullName evidence="9">TRAP transporter small permease protein</fullName>
    </recommendedName>
</protein>
<name>A0A2T1HZ11_9HYPH</name>
<dbReference type="InterPro" id="IPR055348">
    <property type="entry name" value="DctQ"/>
</dbReference>
<keyword evidence="12" id="KW-1185">Reference proteome</keyword>
<keyword evidence="2 9" id="KW-0813">Transport</keyword>
<reference evidence="12" key="1">
    <citation type="submission" date="2018-03" db="EMBL/GenBank/DDBJ databases">
        <authorList>
            <person name="Sun L."/>
            <person name="Liu H."/>
            <person name="Chen W."/>
            <person name="Huang K."/>
            <person name="Liu W."/>
            <person name="Gao X."/>
        </authorList>
    </citation>
    <scope>NUCLEOTIDE SEQUENCE [LARGE SCALE GENOMIC DNA]</scope>
    <source>
        <strain evidence="12">SH9</strain>
    </source>
</reference>
<proteinExistence type="inferred from homology"/>
<dbReference type="PANTHER" id="PTHR35011">
    <property type="entry name" value="2,3-DIKETO-L-GULONATE TRAP TRANSPORTER SMALL PERMEASE PROTEIN YIAM"/>
    <property type="match status" value="1"/>
</dbReference>
<dbReference type="OrthoDB" id="9797534at2"/>
<evidence type="ECO:0000256" key="2">
    <source>
        <dbReference type="ARBA" id="ARBA00022448"/>
    </source>
</evidence>
<keyword evidence="6 9" id="KW-1133">Transmembrane helix</keyword>
<evidence type="ECO:0000256" key="7">
    <source>
        <dbReference type="ARBA" id="ARBA00023136"/>
    </source>
</evidence>
<comment type="subunit">
    <text evidence="9">The complex comprises the extracytoplasmic solute receptor protein and the two transmembrane proteins.</text>
</comment>
<keyword evidence="3" id="KW-1003">Cell membrane</keyword>
<dbReference type="AlphaFoldDB" id="A0A2T1HZ11"/>
<evidence type="ECO:0000256" key="9">
    <source>
        <dbReference type="RuleBase" id="RU369079"/>
    </source>
</evidence>
<evidence type="ECO:0000256" key="5">
    <source>
        <dbReference type="ARBA" id="ARBA00022692"/>
    </source>
</evidence>
<dbReference type="Proteomes" id="UP000239772">
    <property type="component" value="Unassembled WGS sequence"/>
</dbReference>
<feature type="transmembrane region" description="Helical" evidence="9">
    <location>
        <begin position="85"/>
        <end position="104"/>
    </location>
</feature>
<evidence type="ECO:0000256" key="8">
    <source>
        <dbReference type="ARBA" id="ARBA00038436"/>
    </source>
</evidence>
<feature type="transmembrane region" description="Helical" evidence="9">
    <location>
        <begin position="47"/>
        <end position="64"/>
    </location>
</feature>
<dbReference type="GO" id="GO:0005886">
    <property type="term" value="C:plasma membrane"/>
    <property type="evidence" value="ECO:0007669"/>
    <property type="project" value="UniProtKB-SubCell"/>
</dbReference>
<dbReference type="GO" id="GO:0022857">
    <property type="term" value="F:transmembrane transporter activity"/>
    <property type="evidence" value="ECO:0007669"/>
    <property type="project" value="UniProtKB-UniRule"/>
</dbReference>
<evidence type="ECO:0000313" key="12">
    <source>
        <dbReference type="Proteomes" id="UP000239772"/>
    </source>
</evidence>
<evidence type="ECO:0000313" key="11">
    <source>
        <dbReference type="EMBL" id="PSC06818.1"/>
    </source>
</evidence>
<dbReference type="Pfam" id="PF04290">
    <property type="entry name" value="DctQ"/>
    <property type="match status" value="1"/>
</dbReference>
<comment type="similarity">
    <text evidence="8 9">Belongs to the TRAP transporter small permease family.</text>
</comment>
<feature type="domain" description="Tripartite ATP-independent periplasmic transporters DctQ component" evidence="10">
    <location>
        <begin position="25"/>
        <end position="154"/>
    </location>
</feature>
<feature type="transmembrane region" description="Helical" evidence="9">
    <location>
        <begin position="7"/>
        <end position="27"/>
    </location>
</feature>